<dbReference type="PANTHER" id="PTHR10075:SF101">
    <property type="entry name" value="ZWEI IG DOMAIN PROTEIN ZIG-3"/>
    <property type="match status" value="1"/>
</dbReference>
<dbReference type="Pfam" id="PF07679">
    <property type="entry name" value="I-set"/>
    <property type="match status" value="1"/>
</dbReference>
<dbReference type="GO" id="GO:0007156">
    <property type="term" value="P:homophilic cell adhesion via plasma membrane adhesion molecules"/>
    <property type="evidence" value="ECO:0007669"/>
    <property type="project" value="TreeGrafter"/>
</dbReference>
<dbReference type="InterPro" id="IPR013098">
    <property type="entry name" value="Ig_I-set"/>
</dbReference>
<keyword evidence="9" id="KW-0393">Immunoglobulin domain</keyword>
<evidence type="ECO:0000256" key="7">
    <source>
        <dbReference type="ARBA" id="ARBA00023136"/>
    </source>
</evidence>
<feature type="domain" description="Ig-like" evidence="10">
    <location>
        <begin position="771"/>
        <end position="862"/>
    </location>
</feature>
<evidence type="ECO:0000256" key="8">
    <source>
        <dbReference type="ARBA" id="ARBA00023157"/>
    </source>
</evidence>
<gene>
    <name evidence="11" type="ORF">NQ315_013036</name>
</gene>
<feature type="domain" description="Ig-like" evidence="10">
    <location>
        <begin position="642"/>
        <end position="732"/>
    </location>
</feature>
<keyword evidence="4" id="KW-0677">Repeat</keyword>
<feature type="domain" description="Ig-like" evidence="10">
    <location>
        <begin position="1"/>
        <end position="77"/>
    </location>
</feature>
<evidence type="ECO:0000313" key="11">
    <source>
        <dbReference type="EMBL" id="KAJ8918532.1"/>
    </source>
</evidence>
<dbReference type="GO" id="GO:0098632">
    <property type="term" value="F:cell-cell adhesion mediator activity"/>
    <property type="evidence" value="ECO:0007669"/>
    <property type="project" value="TreeGrafter"/>
</dbReference>
<evidence type="ECO:0000256" key="5">
    <source>
        <dbReference type="ARBA" id="ARBA00022889"/>
    </source>
</evidence>
<feature type="domain" description="Ig-like" evidence="10">
    <location>
        <begin position="1240"/>
        <end position="1333"/>
    </location>
</feature>
<feature type="non-terminal residue" evidence="11">
    <location>
        <position position="1700"/>
    </location>
</feature>
<evidence type="ECO:0000256" key="3">
    <source>
        <dbReference type="ARBA" id="ARBA00022729"/>
    </source>
</evidence>
<feature type="domain" description="Ig-like" evidence="10">
    <location>
        <begin position="1432"/>
        <end position="1557"/>
    </location>
</feature>
<feature type="domain" description="Ig-like" evidence="10">
    <location>
        <begin position="1191"/>
        <end position="1231"/>
    </location>
</feature>
<dbReference type="Pfam" id="PF00047">
    <property type="entry name" value="ig"/>
    <property type="match status" value="2"/>
</dbReference>
<keyword evidence="8" id="KW-1015">Disulfide bond</keyword>
<evidence type="ECO:0000256" key="4">
    <source>
        <dbReference type="ARBA" id="ARBA00022737"/>
    </source>
</evidence>
<keyword evidence="6" id="KW-1133">Transmembrane helix</keyword>
<evidence type="ECO:0000256" key="2">
    <source>
        <dbReference type="ARBA" id="ARBA00022692"/>
    </source>
</evidence>
<evidence type="ECO:0000256" key="1">
    <source>
        <dbReference type="ARBA" id="ARBA00004167"/>
    </source>
</evidence>
<organism evidence="11 12">
    <name type="scientific">Exocentrus adspersus</name>
    <dbReference type="NCBI Taxonomy" id="1586481"/>
    <lineage>
        <taxon>Eukaryota</taxon>
        <taxon>Metazoa</taxon>
        <taxon>Ecdysozoa</taxon>
        <taxon>Arthropoda</taxon>
        <taxon>Hexapoda</taxon>
        <taxon>Insecta</taxon>
        <taxon>Pterygota</taxon>
        <taxon>Neoptera</taxon>
        <taxon>Endopterygota</taxon>
        <taxon>Coleoptera</taxon>
        <taxon>Polyphaga</taxon>
        <taxon>Cucujiformia</taxon>
        <taxon>Chrysomeloidea</taxon>
        <taxon>Cerambycidae</taxon>
        <taxon>Lamiinae</taxon>
        <taxon>Acanthocinini</taxon>
        <taxon>Exocentrus</taxon>
    </lineage>
</organism>
<dbReference type="EMBL" id="JANEYG010000024">
    <property type="protein sequence ID" value="KAJ8918532.1"/>
    <property type="molecule type" value="Genomic_DNA"/>
</dbReference>
<dbReference type="InterPro" id="IPR007110">
    <property type="entry name" value="Ig-like_dom"/>
</dbReference>
<evidence type="ECO:0000256" key="6">
    <source>
        <dbReference type="ARBA" id="ARBA00022989"/>
    </source>
</evidence>
<dbReference type="GO" id="GO:0030424">
    <property type="term" value="C:axon"/>
    <property type="evidence" value="ECO:0007669"/>
    <property type="project" value="TreeGrafter"/>
</dbReference>
<feature type="domain" description="Ig-like" evidence="10">
    <location>
        <begin position="129"/>
        <end position="168"/>
    </location>
</feature>
<dbReference type="InterPro" id="IPR003598">
    <property type="entry name" value="Ig_sub2"/>
</dbReference>
<evidence type="ECO:0000313" key="12">
    <source>
        <dbReference type="Proteomes" id="UP001159042"/>
    </source>
</evidence>
<dbReference type="Gene3D" id="2.60.40.10">
    <property type="entry name" value="Immunoglobulins"/>
    <property type="match status" value="20"/>
</dbReference>
<sequence length="1700" mass="185920">MTLATCAVIKGDLPVEIFWTLNGKSIETVNGINTIKTKERVSQLSIDDVQAHHAGEYMCIVRNRAGNTTYSTYLHVNVPPQISHFDFGDEAVNAGDIAATQCTVIKGDFPLNITWVFNNKPLTLVHVAPQITPFDFGENEINVGDSTSLMCSIHKGDLPINISWLHNNISIGYINGVLISKMVAPQIVPFDFGDDPINSGDFLSVQCSVHKGDLPINISWLHNNISIGYIEGVVISKVGKKVSTVTIDSVQENHAGVYTCLAENKAGKTDYSAKLNVNVPPQILPFDFGEESANSGDMASLQCSVFKGDLPNGRKMSSLSIENVSEEHSGAYTCLVENAAGLASYSAHLHVNVAPQILPFDFGEDDINLGDFASLTCSVHKGDLPINISWLHNNISIVPPQILPFTFGEESANSGDMASLTCSVFKGDLPVNITWLHNNKTVSYDMGITVFKNGKKMSSLSIENVGEEHSGVYTCLVQNVAGVASYSVHLHVNVPPNILPFDFGEDDINLGDFTSLSCSVHKGDLPINISWLHNNISIGYIDGILVSKAGRKVSTVTIDSVQEYHAGEYTCVAENVAGTARYSVNLQHDIVILAVPPQILPFDFGEESVNSGDVASLQCTIFKGDFPLNITWLHNNSTAIAPQILPFDFGEESVNYGDVASLQCTVFKGDFPLNITWLHDNQTIDRDTGVLISKNVAPQILTFDFGEDSINTGDLASLTCSVHKGDLPMNITWFHNNRTIGYNEGILISTAGKKISTLSIDSVQEEHTVSPQLLPLDFGEDVVNTGESTSLMCSVVKGDLPIDIIWLHNNDTVENDDTVSVVRVTKKTSTLNIDSVQEMHAGRYSCIAKNAAGYSSHSTDLHVNVPPQINPFDFGEDPINSGDIVSLTCSVNKGDLPLDLTWEFNGASLKSAYGVTINMVNKRLSTLSIDSVQADNAGEYKCIAKNSAVPPQIIPFDFGEDSTNTDDMVSATCTVHKGDFPIDIYWTLNNMTVNKIEVPPQIIPFDFGEDETNSDDMVSVTCTVHRGDFPIDIYWTLNNITVDKVDGISVMRTKKRISQLSIDSVQAHHSGEYTCHAKNPAGVTTHSAVLHVNVLPHITPFSFEGEVNRGDSVQITCYINKGDVPVSISWMLNGETVTKYAGINVGLFGKKSSVLSIDSIDQHHAGNYTCIASNVAGISSYSSQLIVRVLPKIHPFNFGDEASSEGETISVQCTISSGDLPIKFSWLLNGQPLPEFLVLPRITPFYFEDNPVHAGHFVEVSCTVSDGDLPIEFEWQLNGKELEDFPEILVSNVGKRTSFLSIESVSYTHAGNYTCKAKNRAGETFFSSALQVNVVPQIAPFDFGHEPVHSGQSVQVQCFVSEGDLPVTFKWSLNEEPLEDFPQVSVLALGKRSSILSIDSVTYTHAGNYTCRATNRAGEVTYSAELQVNVPPQIAPFDFGEDAVNSGDMVNVFCTVNKGDLPIGIKWTCNGKLIDNMQGITITRTSKRITQLSIDSVQDFHRVSPGDYKDFKPNNPDIKVEDGTLTINNIQKTNEGYYLCEAVNGIGSGLSAVILISVQAPPQFEVKYRNQTSRRGEPAVLQCEAKGEKPIGILWNINNKRLEPKGDNRYTIREEILPNGVLSDLSIRRTERTDSAIFTCVATNAFGSSWDKNAERVLIPGDQTEAGAHYRSHSTWDPRRHLYEELRSRRGSNETVHTHR</sequence>
<accession>A0AAV8VXE7</accession>
<feature type="domain" description="Ig-like" evidence="10">
    <location>
        <begin position="185"/>
        <end position="276"/>
    </location>
</feature>
<dbReference type="Pfam" id="PF13927">
    <property type="entry name" value="Ig_3"/>
    <property type="match status" value="9"/>
</dbReference>
<keyword evidence="5" id="KW-0130">Cell adhesion</keyword>
<feature type="domain" description="Ig-like" evidence="10">
    <location>
        <begin position="597"/>
        <end position="637"/>
    </location>
</feature>
<feature type="domain" description="Ig-like" evidence="10">
    <location>
        <begin position="400"/>
        <end position="493"/>
    </location>
</feature>
<keyword evidence="12" id="KW-1185">Reference proteome</keyword>
<reference evidence="11 12" key="1">
    <citation type="journal article" date="2023" name="Insect Mol. Biol.">
        <title>Genome sequencing provides insights into the evolution of gene families encoding plant cell wall-degrading enzymes in longhorned beetles.</title>
        <authorList>
            <person name="Shin N.R."/>
            <person name="Okamura Y."/>
            <person name="Kirsch R."/>
            <person name="Pauchet Y."/>
        </authorList>
    </citation>
    <scope>NUCLEOTIDE SEQUENCE [LARGE SCALE GENOMIC DNA]</scope>
    <source>
        <strain evidence="11">EAD_L_NR</strain>
    </source>
</reference>
<feature type="domain" description="Ig-like" evidence="10">
    <location>
        <begin position="355"/>
        <end position="394"/>
    </location>
</feature>
<keyword evidence="3" id="KW-0732">Signal</keyword>
<keyword evidence="2" id="KW-0812">Transmembrane</keyword>
<feature type="domain" description="Ig-like" evidence="10">
    <location>
        <begin position="867"/>
        <end position="970"/>
    </location>
</feature>
<dbReference type="SUPFAM" id="SSF48726">
    <property type="entry name" value="Immunoglobulin"/>
    <property type="match status" value="14"/>
</dbReference>
<dbReference type="SMART" id="SM00409">
    <property type="entry name" value="IG"/>
    <property type="match status" value="13"/>
</dbReference>
<feature type="domain" description="Ig-like" evidence="10">
    <location>
        <begin position="1000"/>
        <end position="1091"/>
    </location>
</feature>
<dbReference type="GO" id="GO:0007411">
    <property type="term" value="P:axon guidance"/>
    <property type="evidence" value="ECO:0007669"/>
    <property type="project" value="TreeGrafter"/>
</dbReference>
<dbReference type="InterPro" id="IPR036179">
    <property type="entry name" value="Ig-like_dom_sf"/>
</dbReference>
<comment type="subcellular location">
    <subcellularLocation>
        <location evidence="1">Membrane</location>
        <topology evidence="1">Single-pass membrane protein</topology>
    </subcellularLocation>
</comment>
<dbReference type="PANTHER" id="PTHR10075">
    <property type="entry name" value="BASIGIN RELATED"/>
    <property type="match status" value="1"/>
</dbReference>
<proteinExistence type="predicted"/>
<dbReference type="Proteomes" id="UP001159042">
    <property type="component" value="Unassembled WGS sequence"/>
</dbReference>
<dbReference type="SMART" id="SM00408">
    <property type="entry name" value="IGc2"/>
    <property type="match status" value="14"/>
</dbReference>
<keyword evidence="7" id="KW-0472">Membrane</keyword>
<dbReference type="InterPro" id="IPR003599">
    <property type="entry name" value="Ig_sub"/>
</dbReference>
<dbReference type="FunFam" id="2.60.40.10:FF:000719">
    <property type="entry name" value="nephrin isoform X1"/>
    <property type="match status" value="1"/>
</dbReference>
<dbReference type="FunFam" id="2.60.40.10:FF:000017">
    <property type="entry name" value="Down syndrome cell adhesion molecule b"/>
    <property type="match status" value="9"/>
</dbReference>
<dbReference type="InterPro" id="IPR013151">
    <property type="entry name" value="Immunoglobulin_dom"/>
</dbReference>
<feature type="domain" description="Ig-like" evidence="10">
    <location>
        <begin position="1336"/>
        <end position="1427"/>
    </location>
</feature>
<feature type="domain" description="Ig-like" evidence="10">
    <location>
        <begin position="496"/>
        <end position="587"/>
    </location>
</feature>
<dbReference type="GO" id="GO:0070593">
    <property type="term" value="P:dendrite self-avoidance"/>
    <property type="evidence" value="ECO:0007669"/>
    <property type="project" value="TreeGrafter"/>
</dbReference>
<dbReference type="PROSITE" id="PS50835">
    <property type="entry name" value="IG_LIKE"/>
    <property type="match status" value="17"/>
</dbReference>
<protein>
    <recommendedName>
        <fullName evidence="10">Ig-like domain-containing protein</fullName>
    </recommendedName>
</protein>
<dbReference type="FunFam" id="2.60.40.10:FF:000333">
    <property type="entry name" value="Down syndrome cell adhesion molecule"/>
    <property type="match status" value="1"/>
</dbReference>
<feature type="domain" description="Ig-like" evidence="10">
    <location>
        <begin position="1562"/>
        <end position="1658"/>
    </location>
</feature>
<feature type="domain" description="Ig-like" evidence="10">
    <location>
        <begin position="1096"/>
        <end position="1188"/>
    </location>
</feature>
<dbReference type="InterPro" id="IPR013783">
    <property type="entry name" value="Ig-like_fold"/>
</dbReference>
<name>A0AAV8VXE7_9CUCU</name>
<evidence type="ECO:0000256" key="9">
    <source>
        <dbReference type="ARBA" id="ARBA00023319"/>
    </source>
</evidence>
<evidence type="ECO:0000259" key="10">
    <source>
        <dbReference type="PROSITE" id="PS50835"/>
    </source>
</evidence>
<dbReference type="GO" id="GO:0005886">
    <property type="term" value="C:plasma membrane"/>
    <property type="evidence" value="ECO:0007669"/>
    <property type="project" value="TreeGrafter"/>
</dbReference>
<comment type="caution">
    <text evidence="11">The sequence shown here is derived from an EMBL/GenBank/DDBJ whole genome shotgun (WGS) entry which is preliminary data.</text>
</comment>